<evidence type="ECO:0000256" key="2">
    <source>
        <dbReference type="ARBA" id="ARBA00022723"/>
    </source>
</evidence>
<organism evidence="7 8">
    <name type="scientific">Crystallibacter crystallopoietes</name>
    <dbReference type="NCBI Taxonomy" id="37928"/>
    <lineage>
        <taxon>Bacteria</taxon>
        <taxon>Bacillati</taxon>
        <taxon>Actinomycetota</taxon>
        <taxon>Actinomycetes</taxon>
        <taxon>Micrococcales</taxon>
        <taxon>Micrococcaceae</taxon>
        <taxon>Crystallibacter</taxon>
    </lineage>
</organism>
<dbReference type="GO" id="GO:0046872">
    <property type="term" value="F:metal ion binding"/>
    <property type="evidence" value="ECO:0007669"/>
    <property type="project" value="UniProtKB-KW"/>
</dbReference>
<dbReference type="InterPro" id="IPR006058">
    <property type="entry name" value="2Fe2S_fd_BS"/>
</dbReference>
<accession>A0A1H1HW45</accession>
<dbReference type="GO" id="GO:0051537">
    <property type="term" value="F:2 iron, 2 sulfur cluster binding"/>
    <property type="evidence" value="ECO:0007669"/>
    <property type="project" value="UniProtKB-KW"/>
</dbReference>
<dbReference type="KEGG" id="acry:AC20117_22975"/>
<dbReference type="Proteomes" id="UP000181917">
    <property type="component" value="Unassembled WGS sequence"/>
</dbReference>
<feature type="domain" description="2Fe-2S ferredoxin-type" evidence="6">
    <location>
        <begin position="8"/>
        <end position="83"/>
    </location>
</feature>
<sequence>MNEMNEEISVTCRINGEDVALHGDPAGSTVSVLRARGLFGVRETCGLGVCGTCTVLLNGEPVSSCILPMYALDGGTIRTVEGAASGDTLSALQQQFIESQAFQCSFCTPGFLASAQALLDQTEGELTREQVESGLQGHLCRCGSYEAISEAVRICSRNRGCAADASTGCPAS</sequence>
<keyword evidence="5" id="KW-0411">Iron-sulfur</keyword>
<dbReference type="Pfam" id="PF00111">
    <property type="entry name" value="Fer2"/>
    <property type="match status" value="1"/>
</dbReference>
<evidence type="ECO:0000256" key="5">
    <source>
        <dbReference type="ARBA" id="ARBA00023014"/>
    </source>
</evidence>
<dbReference type="PROSITE" id="PS51085">
    <property type="entry name" value="2FE2S_FER_2"/>
    <property type="match status" value="1"/>
</dbReference>
<evidence type="ECO:0000256" key="4">
    <source>
        <dbReference type="ARBA" id="ARBA00023004"/>
    </source>
</evidence>
<keyword evidence="3" id="KW-0560">Oxidoreductase</keyword>
<protein>
    <submittedName>
        <fullName evidence="7">Xanthine dehydrogenase iron-sulfur-binding subunit</fullName>
    </submittedName>
</protein>
<evidence type="ECO:0000313" key="8">
    <source>
        <dbReference type="Proteomes" id="UP000181917"/>
    </source>
</evidence>
<dbReference type="InterPro" id="IPR012675">
    <property type="entry name" value="Beta-grasp_dom_sf"/>
</dbReference>
<dbReference type="SUPFAM" id="SSF54292">
    <property type="entry name" value="2Fe-2S ferredoxin-like"/>
    <property type="match status" value="1"/>
</dbReference>
<dbReference type="InterPro" id="IPR036010">
    <property type="entry name" value="2Fe-2S_ferredoxin-like_sf"/>
</dbReference>
<dbReference type="Pfam" id="PF01799">
    <property type="entry name" value="Fer2_2"/>
    <property type="match status" value="1"/>
</dbReference>
<keyword evidence="2" id="KW-0479">Metal-binding</keyword>
<reference evidence="7 8" key="1">
    <citation type="submission" date="2016-10" db="EMBL/GenBank/DDBJ databases">
        <authorList>
            <person name="de Groot N.N."/>
        </authorList>
    </citation>
    <scope>NUCLEOTIDE SEQUENCE [LARGE SCALE GENOMIC DNA]</scope>
    <source>
        <strain evidence="7 8">DSM 20117</strain>
    </source>
</reference>
<dbReference type="Gene3D" id="3.10.20.30">
    <property type="match status" value="1"/>
</dbReference>
<dbReference type="PANTHER" id="PTHR44379:SF8">
    <property type="entry name" value="XANTHINE DEHYDROGENASE IRON-SULFUR-BINDING SUBUNIT XDHC-RELATED"/>
    <property type="match status" value="1"/>
</dbReference>
<dbReference type="EMBL" id="FNKH01000003">
    <property type="protein sequence ID" value="SDR29702.1"/>
    <property type="molecule type" value="Genomic_DNA"/>
</dbReference>
<name>A0A1H1HW45_9MICC</name>
<proteinExistence type="predicted"/>
<dbReference type="InterPro" id="IPR036884">
    <property type="entry name" value="2Fe-2S-bd_dom_sf"/>
</dbReference>
<dbReference type="OrthoDB" id="9758509at2"/>
<dbReference type="RefSeq" id="WP_074703512.1">
    <property type="nucleotide sequence ID" value="NZ_CP018865.1"/>
</dbReference>
<dbReference type="SUPFAM" id="SSF47741">
    <property type="entry name" value="CO dehydrogenase ISP C-domain like"/>
    <property type="match status" value="1"/>
</dbReference>
<dbReference type="Gene3D" id="1.10.150.120">
    <property type="entry name" value="[2Fe-2S]-binding domain"/>
    <property type="match status" value="1"/>
</dbReference>
<evidence type="ECO:0000256" key="3">
    <source>
        <dbReference type="ARBA" id="ARBA00023002"/>
    </source>
</evidence>
<dbReference type="GO" id="GO:0016491">
    <property type="term" value="F:oxidoreductase activity"/>
    <property type="evidence" value="ECO:0007669"/>
    <property type="project" value="UniProtKB-KW"/>
</dbReference>
<dbReference type="PANTHER" id="PTHR44379">
    <property type="entry name" value="OXIDOREDUCTASE WITH IRON-SULFUR SUBUNIT"/>
    <property type="match status" value="1"/>
</dbReference>
<dbReference type="InterPro" id="IPR051452">
    <property type="entry name" value="Diverse_Oxidoreductases"/>
</dbReference>
<dbReference type="AlphaFoldDB" id="A0A1H1HW45"/>
<dbReference type="InterPro" id="IPR001041">
    <property type="entry name" value="2Fe-2S_ferredoxin-type"/>
</dbReference>
<evidence type="ECO:0000259" key="6">
    <source>
        <dbReference type="PROSITE" id="PS51085"/>
    </source>
</evidence>
<evidence type="ECO:0000313" key="7">
    <source>
        <dbReference type="EMBL" id="SDR29702.1"/>
    </source>
</evidence>
<gene>
    <name evidence="7" type="ORF">SAMN04489742_4725</name>
</gene>
<keyword evidence="1" id="KW-0001">2Fe-2S</keyword>
<dbReference type="PROSITE" id="PS00197">
    <property type="entry name" value="2FE2S_FER_1"/>
    <property type="match status" value="1"/>
</dbReference>
<dbReference type="STRING" id="37928.SAMN04489742_4725"/>
<keyword evidence="4" id="KW-0408">Iron</keyword>
<evidence type="ECO:0000256" key="1">
    <source>
        <dbReference type="ARBA" id="ARBA00022714"/>
    </source>
</evidence>
<keyword evidence="8" id="KW-1185">Reference proteome</keyword>
<dbReference type="InterPro" id="IPR002888">
    <property type="entry name" value="2Fe-2S-bd"/>
</dbReference>